<dbReference type="InterPro" id="IPR036095">
    <property type="entry name" value="PTS_EIIB-like_sf"/>
</dbReference>
<evidence type="ECO:0000313" key="10">
    <source>
        <dbReference type="Proteomes" id="UP000095598"/>
    </source>
</evidence>
<evidence type="ECO:0000259" key="7">
    <source>
        <dbReference type="PROSITE" id="PS51099"/>
    </source>
</evidence>
<dbReference type="SUPFAM" id="SSF52794">
    <property type="entry name" value="PTS system IIB component-like"/>
    <property type="match status" value="1"/>
</dbReference>
<dbReference type="AlphaFoldDB" id="A0A173XTC0"/>
<keyword evidence="1" id="KW-0813">Transport</keyword>
<gene>
    <name evidence="9" type="primary">manP_1</name>
    <name evidence="8" type="ORF">DO83_12320</name>
    <name evidence="9" type="ORF">ERS852425_00845</name>
</gene>
<dbReference type="Proteomes" id="UP000095598">
    <property type="component" value="Unassembled WGS sequence"/>
</dbReference>
<organism evidence="8 11">
    <name type="scientific">Anaerostipes hadrus</name>
    <dbReference type="NCBI Taxonomy" id="649756"/>
    <lineage>
        <taxon>Bacteria</taxon>
        <taxon>Bacillati</taxon>
        <taxon>Bacillota</taxon>
        <taxon>Clostridia</taxon>
        <taxon>Lachnospirales</taxon>
        <taxon>Lachnospiraceae</taxon>
        <taxon>Anaerostipes</taxon>
    </lineage>
</organism>
<protein>
    <submittedName>
        <fullName evidence="9">EIIBCA-Man</fullName>
    </submittedName>
    <submittedName>
        <fullName evidence="8">PTS sugar transporter</fullName>
    </submittedName>
</protein>
<dbReference type="GO" id="GO:0090563">
    <property type="term" value="F:protein-phosphocysteine-sugar phosphotransferase activity"/>
    <property type="evidence" value="ECO:0007669"/>
    <property type="project" value="TreeGrafter"/>
</dbReference>
<keyword evidence="4" id="KW-0808">Transferase</keyword>
<dbReference type="GO" id="GO:0016301">
    <property type="term" value="F:kinase activity"/>
    <property type="evidence" value="ECO:0007669"/>
    <property type="project" value="UniProtKB-KW"/>
</dbReference>
<evidence type="ECO:0000313" key="8">
    <source>
        <dbReference type="EMBL" id="AQP40287.1"/>
    </source>
</evidence>
<dbReference type="Gene3D" id="3.40.50.2300">
    <property type="match status" value="1"/>
</dbReference>
<dbReference type="PANTHER" id="PTHR30505:SF0">
    <property type="entry name" value="FRUCTOSE-LIKE PTS SYSTEM EIIBC COMPONENT-RELATED"/>
    <property type="match status" value="1"/>
</dbReference>
<dbReference type="GO" id="GO:0005886">
    <property type="term" value="C:plasma membrane"/>
    <property type="evidence" value="ECO:0007669"/>
    <property type="project" value="TreeGrafter"/>
</dbReference>
<dbReference type="CDD" id="cd05569">
    <property type="entry name" value="PTS_IIB_fructose"/>
    <property type="match status" value="1"/>
</dbReference>
<keyword evidence="3 8" id="KW-0762">Sugar transport</keyword>
<dbReference type="GO" id="GO:0022877">
    <property type="term" value="F:protein-N(PI)-phosphohistidine-fructose phosphotransferase system transporter activity"/>
    <property type="evidence" value="ECO:0007669"/>
    <property type="project" value="InterPro"/>
</dbReference>
<dbReference type="PROSITE" id="PS51099">
    <property type="entry name" value="PTS_EIIB_TYPE_2"/>
    <property type="match status" value="1"/>
</dbReference>
<dbReference type="InterPro" id="IPR003353">
    <property type="entry name" value="PTS_IIB_fruc"/>
</dbReference>
<accession>A0A173XTC0</accession>
<dbReference type="InterPro" id="IPR003501">
    <property type="entry name" value="PTS_EIIB_2/3"/>
</dbReference>
<keyword evidence="6" id="KW-0418">Kinase</keyword>
<evidence type="ECO:0000256" key="3">
    <source>
        <dbReference type="ARBA" id="ARBA00022597"/>
    </source>
</evidence>
<dbReference type="EMBL" id="CYXT01000004">
    <property type="protein sequence ID" value="CUM82444.1"/>
    <property type="molecule type" value="Genomic_DNA"/>
</dbReference>
<evidence type="ECO:0000256" key="6">
    <source>
        <dbReference type="ARBA" id="ARBA00022777"/>
    </source>
</evidence>
<evidence type="ECO:0000256" key="5">
    <source>
        <dbReference type="ARBA" id="ARBA00022683"/>
    </source>
</evidence>
<keyword evidence="2" id="KW-0597">Phosphoprotein</keyword>
<dbReference type="GO" id="GO:0009401">
    <property type="term" value="P:phosphoenolpyruvate-dependent sugar phosphotransferase system"/>
    <property type="evidence" value="ECO:0007669"/>
    <property type="project" value="UniProtKB-KW"/>
</dbReference>
<name>A0A173XTC0_ANAHA</name>
<feature type="domain" description="PTS EIIB type-2" evidence="7">
    <location>
        <begin position="1"/>
        <end position="99"/>
    </location>
</feature>
<keyword evidence="5" id="KW-0598">Phosphotransferase system</keyword>
<dbReference type="InterPro" id="IPR050864">
    <property type="entry name" value="Bacterial_PTS_Sugar_Transport"/>
</dbReference>
<evidence type="ECO:0000313" key="9">
    <source>
        <dbReference type="EMBL" id="CUM82444.1"/>
    </source>
</evidence>
<evidence type="ECO:0000256" key="2">
    <source>
        <dbReference type="ARBA" id="ARBA00022553"/>
    </source>
</evidence>
<sequence length="116" mass="12644">MKILCVTKCPTGMVQTYVAAEKLEQAGKKLGVDLSVETQGAMGIQNQFSPEQIDEADYIVIAADVAIDEASRFGNKKLYVTSLEDAIVHPEQILESLTTKSYSYQDATVSNKKILG</sequence>
<reference evidence="9 10" key="1">
    <citation type="submission" date="2015-09" db="EMBL/GenBank/DDBJ databases">
        <authorList>
            <consortium name="Pathogen Informatics"/>
        </authorList>
    </citation>
    <scope>NUCLEOTIDE SEQUENCE [LARGE SCALE GENOMIC DNA]</scope>
    <source>
        <strain evidence="9 10">2789STDY5608868</strain>
    </source>
</reference>
<dbReference type="InterPro" id="IPR013011">
    <property type="entry name" value="PTS_EIIB_2"/>
</dbReference>
<evidence type="ECO:0000313" key="11">
    <source>
        <dbReference type="Proteomes" id="UP000188159"/>
    </source>
</evidence>
<dbReference type="Proteomes" id="UP000188159">
    <property type="component" value="Chromosome"/>
</dbReference>
<dbReference type="EMBL" id="CP012098">
    <property type="protein sequence ID" value="AQP40287.1"/>
    <property type="molecule type" value="Genomic_DNA"/>
</dbReference>
<dbReference type="RefSeq" id="WP_055231488.1">
    <property type="nucleotide sequence ID" value="NZ_CP012098.1"/>
</dbReference>
<proteinExistence type="predicted"/>
<dbReference type="Pfam" id="PF02302">
    <property type="entry name" value="PTS_IIB"/>
    <property type="match status" value="1"/>
</dbReference>
<evidence type="ECO:0000256" key="1">
    <source>
        <dbReference type="ARBA" id="ARBA00022448"/>
    </source>
</evidence>
<dbReference type="PANTHER" id="PTHR30505">
    <property type="entry name" value="FRUCTOSE-LIKE PERMEASE"/>
    <property type="match status" value="1"/>
</dbReference>
<evidence type="ECO:0000256" key="4">
    <source>
        <dbReference type="ARBA" id="ARBA00022679"/>
    </source>
</evidence>
<reference evidence="8 11" key="2">
    <citation type="journal article" date="2016" name="Sci. Rep.">
        <title>Accelerated dysbiosis of gut microbiota during aggravation of DSS-induced colitis by a butyrate-producing bacterium.</title>
        <authorList>
            <person name="Zhang Q."/>
            <person name="Wu Y."/>
            <person name="Wang J."/>
            <person name="Wu G."/>
            <person name="Long W."/>
            <person name="Xue Z."/>
            <person name="Wang L."/>
            <person name="Zhang X."/>
            <person name="Pang X."/>
            <person name="Zhao Y."/>
            <person name="Zhao L."/>
            <person name="Zhang C."/>
        </authorList>
    </citation>
    <scope>NUCLEOTIDE SEQUENCE [LARGE SCALE GENOMIC DNA]</scope>
    <source>
        <strain evidence="8 11">BPB5</strain>
    </source>
</reference>
<dbReference type="NCBIfam" id="TIGR00829">
    <property type="entry name" value="FRU"/>
    <property type="match status" value="1"/>
</dbReference>